<dbReference type="CDD" id="cd10917">
    <property type="entry name" value="CE4_NodB_like_6s_7s"/>
    <property type="match status" value="1"/>
</dbReference>
<feature type="region of interest" description="Disordered" evidence="3">
    <location>
        <begin position="18"/>
        <end position="47"/>
    </location>
</feature>
<accession>A0A7W3X0M3</accession>
<evidence type="ECO:0000256" key="1">
    <source>
        <dbReference type="ARBA" id="ARBA00022723"/>
    </source>
</evidence>
<evidence type="ECO:0000313" key="5">
    <source>
        <dbReference type="EMBL" id="MBB1261832.1"/>
    </source>
</evidence>
<dbReference type="RefSeq" id="WP_181356524.1">
    <property type="nucleotide sequence ID" value="NZ_JABJXA010000216.1"/>
</dbReference>
<dbReference type="SUPFAM" id="SSF88713">
    <property type="entry name" value="Glycoside hydrolase/deacetylase"/>
    <property type="match status" value="1"/>
</dbReference>
<dbReference type="Proteomes" id="UP000517765">
    <property type="component" value="Unassembled WGS sequence"/>
</dbReference>
<dbReference type="Gene3D" id="3.20.20.370">
    <property type="entry name" value="Glycoside hydrolase/deacetylase"/>
    <property type="match status" value="1"/>
</dbReference>
<dbReference type="GO" id="GO:0046872">
    <property type="term" value="F:metal ion binding"/>
    <property type="evidence" value="ECO:0007669"/>
    <property type="project" value="UniProtKB-KW"/>
</dbReference>
<feature type="domain" description="NodB homology" evidence="4">
    <location>
        <begin position="61"/>
        <end position="241"/>
    </location>
</feature>
<keyword evidence="2" id="KW-0378">Hydrolase</keyword>
<name>A0A7W3X0M3_9ACTN</name>
<evidence type="ECO:0000313" key="6">
    <source>
        <dbReference type="Proteomes" id="UP000517765"/>
    </source>
</evidence>
<proteinExistence type="predicted"/>
<gene>
    <name evidence="5" type="ORF">H3147_23890</name>
</gene>
<dbReference type="GO" id="GO:0016020">
    <property type="term" value="C:membrane"/>
    <property type="evidence" value="ECO:0007669"/>
    <property type="project" value="TreeGrafter"/>
</dbReference>
<feature type="compositionally biased region" description="Basic and acidic residues" evidence="3">
    <location>
        <begin position="28"/>
        <end position="40"/>
    </location>
</feature>
<dbReference type="InterPro" id="IPR011330">
    <property type="entry name" value="Glyco_hydro/deAcase_b/a-brl"/>
</dbReference>
<sequence>ARRGRRMVLCWERVRSAAARHHGRQHGRQTDPVRADDARPGRPAPATVRSAAHLTLPGSARHIALTFDDGPHPVHTPAVLRVLRRYNAPATFFVIGENAAWNPDLIKAINADGHLIANHSWSHPQLDLIPTWRVRRELGRTCDLIERALGRPPRFARAPYGAWHGPSLRVCAELGMEPMGWSIDTLDWKEPGSRTIRSRVLDGARPGAVVLAHDGGGDRSQTVDALAFYLPRLIDRGYTPVPLADPAPA</sequence>
<dbReference type="PROSITE" id="PS51677">
    <property type="entry name" value="NODB"/>
    <property type="match status" value="1"/>
</dbReference>
<dbReference type="PANTHER" id="PTHR10587">
    <property type="entry name" value="GLYCOSYL TRANSFERASE-RELATED"/>
    <property type="match status" value="1"/>
</dbReference>
<dbReference type="PANTHER" id="PTHR10587:SF133">
    <property type="entry name" value="CHITIN DEACETYLASE 1-RELATED"/>
    <property type="match status" value="1"/>
</dbReference>
<protein>
    <submittedName>
        <fullName evidence="5">Polysaccharide deacetylase family protein</fullName>
    </submittedName>
</protein>
<dbReference type="InterPro" id="IPR050248">
    <property type="entry name" value="Polysacc_deacetylase_ArnD"/>
</dbReference>
<dbReference type="AlphaFoldDB" id="A0A7W3X0M3"/>
<comment type="caution">
    <text evidence="5">The sequence shown here is derived from an EMBL/GenBank/DDBJ whole genome shotgun (WGS) entry which is preliminary data.</text>
</comment>
<dbReference type="Pfam" id="PF01522">
    <property type="entry name" value="Polysacc_deac_1"/>
    <property type="match status" value="1"/>
</dbReference>
<evidence type="ECO:0000259" key="4">
    <source>
        <dbReference type="PROSITE" id="PS51677"/>
    </source>
</evidence>
<evidence type="ECO:0000256" key="3">
    <source>
        <dbReference type="SAM" id="MobiDB-lite"/>
    </source>
</evidence>
<feature type="non-terminal residue" evidence="5">
    <location>
        <position position="1"/>
    </location>
</feature>
<reference evidence="6" key="1">
    <citation type="submission" date="2020-05" db="EMBL/GenBank/DDBJ databases">
        <title>Classification of alakaliphilic streptomycetes isolated from an alkaline soil next to Lonar Crater, India and a proposal for the recognition of Streptomyces alkaliterrae sp. nov.</title>
        <authorList>
            <person name="Golinska P."/>
        </authorList>
    </citation>
    <scope>NUCLEOTIDE SEQUENCE [LARGE SCALE GENOMIC DNA]</scope>
    <source>
        <strain evidence="6">OF8</strain>
    </source>
</reference>
<keyword evidence="1" id="KW-0479">Metal-binding</keyword>
<dbReference type="EMBL" id="JABJXA010000216">
    <property type="protein sequence ID" value="MBB1261832.1"/>
    <property type="molecule type" value="Genomic_DNA"/>
</dbReference>
<dbReference type="GO" id="GO:0016810">
    <property type="term" value="F:hydrolase activity, acting on carbon-nitrogen (but not peptide) bonds"/>
    <property type="evidence" value="ECO:0007669"/>
    <property type="project" value="InterPro"/>
</dbReference>
<feature type="compositionally biased region" description="Basic residues" evidence="3">
    <location>
        <begin position="18"/>
        <end position="27"/>
    </location>
</feature>
<organism evidence="5 6">
    <name type="scientific">Streptomyces alkaliterrae</name>
    <dbReference type="NCBI Taxonomy" id="2213162"/>
    <lineage>
        <taxon>Bacteria</taxon>
        <taxon>Bacillati</taxon>
        <taxon>Actinomycetota</taxon>
        <taxon>Actinomycetes</taxon>
        <taxon>Kitasatosporales</taxon>
        <taxon>Streptomycetaceae</taxon>
        <taxon>Streptomyces</taxon>
    </lineage>
</organism>
<dbReference type="GO" id="GO:0005975">
    <property type="term" value="P:carbohydrate metabolic process"/>
    <property type="evidence" value="ECO:0007669"/>
    <property type="project" value="InterPro"/>
</dbReference>
<evidence type="ECO:0000256" key="2">
    <source>
        <dbReference type="ARBA" id="ARBA00022801"/>
    </source>
</evidence>
<dbReference type="InterPro" id="IPR002509">
    <property type="entry name" value="NODB_dom"/>
</dbReference>